<dbReference type="EMBL" id="KK801353">
    <property type="protein sequence ID" value="KFQ28948.1"/>
    <property type="molecule type" value="Genomic_DNA"/>
</dbReference>
<feature type="compositionally biased region" description="Polar residues" evidence="1">
    <location>
        <begin position="1"/>
        <end position="18"/>
    </location>
</feature>
<reference evidence="2 3" key="1">
    <citation type="submission" date="2014-04" db="EMBL/GenBank/DDBJ databases">
        <title>Genome evolution of avian class.</title>
        <authorList>
            <person name="Zhang G."/>
            <person name="Li C."/>
        </authorList>
    </citation>
    <scope>NUCLEOTIDE SEQUENCE [LARGE SCALE GENOMIC DNA]</scope>
    <source>
        <strain evidence="2">BGI_N332</strain>
    </source>
</reference>
<feature type="non-terminal residue" evidence="2">
    <location>
        <position position="79"/>
    </location>
</feature>
<feature type="region of interest" description="Disordered" evidence="1">
    <location>
        <begin position="1"/>
        <end position="79"/>
    </location>
</feature>
<accession>A0A091QP26</accession>
<organism evidence="2 3">
    <name type="scientific">Mesitornis unicolor</name>
    <name type="common">brown roatelo</name>
    <dbReference type="NCBI Taxonomy" id="54374"/>
    <lineage>
        <taxon>Eukaryota</taxon>
        <taxon>Metazoa</taxon>
        <taxon>Chordata</taxon>
        <taxon>Craniata</taxon>
        <taxon>Vertebrata</taxon>
        <taxon>Euteleostomi</taxon>
        <taxon>Archelosauria</taxon>
        <taxon>Archosauria</taxon>
        <taxon>Dinosauria</taxon>
        <taxon>Saurischia</taxon>
        <taxon>Theropoda</taxon>
        <taxon>Coelurosauria</taxon>
        <taxon>Aves</taxon>
        <taxon>Neognathae</taxon>
        <taxon>Neoaves</taxon>
        <taxon>Columbimorphae</taxon>
        <taxon>Mesitornithiformes</taxon>
        <taxon>Mesitornithidae</taxon>
        <taxon>Mesitornis</taxon>
    </lineage>
</organism>
<feature type="compositionally biased region" description="Polar residues" evidence="1">
    <location>
        <begin position="25"/>
        <end position="44"/>
    </location>
</feature>
<protein>
    <submittedName>
        <fullName evidence="2">Uncharacterized protein</fullName>
    </submittedName>
</protein>
<keyword evidence="3" id="KW-1185">Reference proteome</keyword>
<name>A0A091QP26_9AVES</name>
<feature type="non-terminal residue" evidence="2">
    <location>
        <position position="1"/>
    </location>
</feature>
<dbReference type="AlphaFoldDB" id="A0A091QP26"/>
<evidence type="ECO:0000313" key="2">
    <source>
        <dbReference type="EMBL" id="KFQ28948.1"/>
    </source>
</evidence>
<evidence type="ECO:0000313" key="3">
    <source>
        <dbReference type="Proteomes" id="UP000053369"/>
    </source>
</evidence>
<evidence type="ECO:0000256" key="1">
    <source>
        <dbReference type="SAM" id="MobiDB-lite"/>
    </source>
</evidence>
<sequence length="79" mass="8910">TPGSAAQVQGQKLSASTQHGDHQQHPLNSDPRNSNRTGRNTQRPKTVPGKWKERTAHRLLPHLNEKSLPTAFRQLEKQK</sequence>
<dbReference type="Proteomes" id="UP000053369">
    <property type="component" value="Unassembled WGS sequence"/>
</dbReference>
<proteinExistence type="predicted"/>
<gene>
    <name evidence="2" type="ORF">N332_09033</name>
</gene>